<evidence type="ECO:0000313" key="2">
    <source>
        <dbReference type="Proteomes" id="UP000192276"/>
    </source>
</evidence>
<evidence type="ECO:0000313" key="1">
    <source>
        <dbReference type="EMBL" id="OQP46704.1"/>
    </source>
</evidence>
<dbReference type="RefSeq" id="WP_081170845.1">
    <property type="nucleotide sequence ID" value="NZ_LWBP01000243.1"/>
</dbReference>
<reference evidence="2" key="1">
    <citation type="submission" date="2016-04" db="EMBL/GenBank/DDBJ databases">
        <authorList>
            <person name="Chen L."/>
            <person name="Zhuang W."/>
            <person name="Wang G."/>
        </authorList>
    </citation>
    <scope>NUCLEOTIDE SEQUENCE [LARGE SCALE GENOMIC DNA]</scope>
    <source>
        <strain evidence="2">208</strain>
    </source>
</reference>
<organism evidence="1 2">
    <name type="scientific">Niastella populi</name>
    <dbReference type="NCBI Taxonomy" id="550983"/>
    <lineage>
        <taxon>Bacteria</taxon>
        <taxon>Pseudomonadati</taxon>
        <taxon>Bacteroidota</taxon>
        <taxon>Chitinophagia</taxon>
        <taxon>Chitinophagales</taxon>
        <taxon>Chitinophagaceae</taxon>
        <taxon>Niastella</taxon>
    </lineage>
</organism>
<sequence length="135" mass="15379">MKKAMKNYSLMIITLITLTVGFSTISLANDEGKTKNITELKFIGNMENQPVFQLNLNNTEDDEFIVTFRDDAGNVLYTDKFKGAGITKKFMLKSDEFNDSALNVVVKSKKYNTTEVYTINRSHTYVEETVVNKLK</sequence>
<protein>
    <submittedName>
        <fullName evidence="1">Uncharacterized protein</fullName>
    </submittedName>
</protein>
<keyword evidence="2" id="KW-1185">Reference proteome</keyword>
<accession>A0A1V9EL82</accession>
<dbReference type="EMBL" id="LWBP01000243">
    <property type="protein sequence ID" value="OQP46704.1"/>
    <property type="molecule type" value="Genomic_DNA"/>
</dbReference>
<dbReference type="AlphaFoldDB" id="A0A1V9EL82"/>
<comment type="caution">
    <text evidence="1">The sequence shown here is derived from an EMBL/GenBank/DDBJ whole genome shotgun (WGS) entry which is preliminary data.</text>
</comment>
<dbReference type="OrthoDB" id="670596at2"/>
<proteinExistence type="predicted"/>
<gene>
    <name evidence="1" type="ORF">A4R26_08285</name>
</gene>
<name>A0A1V9EL82_9BACT</name>
<dbReference type="Proteomes" id="UP000192276">
    <property type="component" value="Unassembled WGS sequence"/>
</dbReference>